<dbReference type="Gene3D" id="1.20.1280.290">
    <property type="match status" value="1"/>
</dbReference>
<protein>
    <recommendedName>
        <fullName evidence="3">PQ-loop repeat-containing protein</fullName>
    </recommendedName>
</protein>
<reference evidence="2" key="1">
    <citation type="journal article" date="2020" name="Nature">
        <title>Giant virus diversity and host interactions through global metagenomics.</title>
        <authorList>
            <person name="Schulz F."/>
            <person name="Roux S."/>
            <person name="Paez-Espino D."/>
            <person name="Jungbluth S."/>
            <person name="Walsh D.A."/>
            <person name="Denef V.J."/>
            <person name="McMahon K.D."/>
            <person name="Konstantinidis K.T."/>
            <person name="Eloe-Fadrosh E.A."/>
            <person name="Kyrpides N.C."/>
            <person name="Woyke T."/>
        </authorList>
    </citation>
    <scope>NUCLEOTIDE SEQUENCE</scope>
    <source>
        <strain evidence="2">GVMAG-M-3300023184-182</strain>
    </source>
</reference>
<evidence type="ECO:0008006" key="3">
    <source>
        <dbReference type="Google" id="ProtNLM"/>
    </source>
</evidence>
<dbReference type="AlphaFoldDB" id="A0A6C0I064"/>
<dbReference type="EMBL" id="MN740045">
    <property type="protein sequence ID" value="QHT85785.1"/>
    <property type="molecule type" value="Genomic_DNA"/>
</dbReference>
<name>A0A6C0I064_9ZZZZ</name>
<keyword evidence="1" id="KW-0472">Membrane</keyword>
<keyword evidence="1" id="KW-0812">Transmembrane</keyword>
<accession>A0A6C0I064</accession>
<sequence length="106" mass="12301">MNSEYLMNIATFFYFVCYIPEFYANYTNKNANIYNVFEKIVTLGGTGFGLGYALKTANNALIINYAPLFALDSIALFMRVYYSYKNRKRDVTILHESIENPINYDL</sequence>
<organism evidence="2">
    <name type="scientific">viral metagenome</name>
    <dbReference type="NCBI Taxonomy" id="1070528"/>
    <lineage>
        <taxon>unclassified sequences</taxon>
        <taxon>metagenomes</taxon>
        <taxon>organismal metagenomes</taxon>
    </lineage>
</organism>
<proteinExistence type="predicted"/>
<keyword evidence="1" id="KW-1133">Transmembrane helix</keyword>
<feature type="transmembrane region" description="Helical" evidence="1">
    <location>
        <begin position="60"/>
        <end position="82"/>
    </location>
</feature>
<feature type="transmembrane region" description="Helical" evidence="1">
    <location>
        <begin position="6"/>
        <end position="24"/>
    </location>
</feature>
<evidence type="ECO:0000313" key="2">
    <source>
        <dbReference type="EMBL" id="QHT85785.1"/>
    </source>
</evidence>
<evidence type="ECO:0000256" key="1">
    <source>
        <dbReference type="SAM" id="Phobius"/>
    </source>
</evidence>